<evidence type="ECO:0000313" key="3">
    <source>
        <dbReference type="Proteomes" id="UP000000788"/>
    </source>
</evidence>
<dbReference type="GO" id="GO:0003677">
    <property type="term" value="F:DNA binding"/>
    <property type="evidence" value="ECO:0007669"/>
    <property type="project" value="InterPro"/>
</dbReference>
<feature type="region of interest" description="Disordered" evidence="1">
    <location>
        <begin position="207"/>
        <end position="274"/>
    </location>
</feature>
<dbReference type="eggNOG" id="COG1426">
    <property type="taxonomic scope" value="Bacteria"/>
</dbReference>
<dbReference type="Pfam" id="PF13413">
    <property type="entry name" value="HTH_25"/>
    <property type="match status" value="1"/>
</dbReference>
<accession>A9BC20</accession>
<dbReference type="AlphaFoldDB" id="A9BC20"/>
<dbReference type="Gene3D" id="1.10.260.40">
    <property type="entry name" value="lambda repressor-like DNA-binding domains"/>
    <property type="match status" value="1"/>
</dbReference>
<evidence type="ECO:0000256" key="1">
    <source>
        <dbReference type="SAM" id="MobiDB-lite"/>
    </source>
</evidence>
<feature type="compositionally biased region" description="Basic and acidic residues" evidence="1">
    <location>
        <begin position="207"/>
        <end position="223"/>
    </location>
</feature>
<dbReference type="OrthoDB" id="422634at2"/>
<dbReference type="STRING" id="93059.P9211_14511"/>
<dbReference type="RefSeq" id="WP_012196003.1">
    <property type="nucleotide sequence ID" value="NC_009976.1"/>
</dbReference>
<dbReference type="HOGENOM" id="CLU_871141_0_0_3"/>
<dbReference type="KEGG" id="pmj:P9211_14511"/>
<organism evidence="2 3">
    <name type="scientific">Prochlorococcus marinus (strain MIT 9211)</name>
    <dbReference type="NCBI Taxonomy" id="93059"/>
    <lineage>
        <taxon>Bacteria</taxon>
        <taxon>Bacillati</taxon>
        <taxon>Cyanobacteriota</taxon>
        <taxon>Cyanophyceae</taxon>
        <taxon>Synechococcales</taxon>
        <taxon>Prochlorococcaceae</taxon>
        <taxon>Prochlorococcus</taxon>
    </lineage>
</organism>
<name>A9BC20_PROM4</name>
<keyword evidence="3" id="KW-1185">Reference proteome</keyword>
<dbReference type="EMBL" id="CP000878">
    <property type="protein sequence ID" value="ABX09382.1"/>
    <property type="molecule type" value="Genomic_DNA"/>
</dbReference>
<dbReference type="Proteomes" id="UP000000788">
    <property type="component" value="Chromosome"/>
</dbReference>
<reference evidence="2 3" key="1">
    <citation type="journal article" date="2007" name="PLoS Genet.">
        <title>Patterns and implications of gene gain and loss in the evolution of Prochlorococcus.</title>
        <authorList>
            <person name="Kettler G.C."/>
            <person name="Martiny A.C."/>
            <person name="Huang K."/>
            <person name="Zucker J."/>
            <person name="Coleman M.L."/>
            <person name="Rodrigue S."/>
            <person name="Chen F."/>
            <person name="Lapidus A."/>
            <person name="Ferriera S."/>
            <person name="Johnson J."/>
            <person name="Steglich C."/>
            <person name="Church G.M."/>
            <person name="Richardson P."/>
            <person name="Chisholm S.W."/>
        </authorList>
    </citation>
    <scope>NUCLEOTIDE SEQUENCE [LARGE SCALE GENOMIC DNA]</scope>
    <source>
        <strain evidence="3">MIT 9211</strain>
    </source>
</reference>
<sequence>MILKTIPYLKGTKDYSAINLNQLKIVGALIHEARQQQNISIEALSEDLRINKEKLVAIESAQLDLLPERVLIIGMTKRIAERLKLSSDDLISKLKDNPSQENEELPTQIEKSIYQNVVDFIKISKDVLMNFLYKQTSKDRNGLINISESNKPIDNWEEKVIAVELKAKEAKRKWEEKKAAQSLTLKKENEVTQDIKSIDDLEKPIKTNGKEDLKANPDLKGSIEEEENSQGIETNPDLKGSIEEEENSQGIETNAGLKDSIEEENSQDIKTNADLKDSIEEENNNNESSLKTLIVSGGQVIEKIFTQPNGENISVKKKD</sequence>
<proteinExistence type="predicted"/>
<evidence type="ECO:0000313" key="2">
    <source>
        <dbReference type="EMBL" id="ABX09382.1"/>
    </source>
</evidence>
<gene>
    <name evidence="2" type="ordered locus">P9211_14511</name>
</gene>
<dbReference type="InterPro" id="IPR010982">
    <property type="entry name" value="Lambda_DNA-bd_dom_sf"/>
</dbReference>
<protein>
    <submittedName>
        <fullName evidence="2">Uncharacterized protein</fullName>
    </submittedName>
</protein>